<keyword evidence="2" id="KW-1185">Reference proteome</keyword>
<dbReference type="RefSeq" id="XP_056039214.1">
    <property type="nucleotide sequence ID" value="XM_056182939.1"/>
</dbReference>
<evidence type="ECO:0000313" key="2">
    <source>
        <dbReference type="Proteomes" id="UP001212411"/>
    </source>
</evidence>
<name>A0AAF0AWP8_9SCHI</name>
<proteinExistence type="predicted"/>
<dbReference type="GeneID" id="80877628"/>
<protein>
    <submittedName>
        <fullName evidence="1">Schizosaccharomyces specific protein Mug46</fullName>
    </submittedName>
</protein>
<dbReference type="KEGG" id="som:SOMG_04152"/>
<sequence>MTQISKVSYNRPTIQAKRDHAQATSFSVSTEHTKLESFEMDKYSKLEGLRAQLYNLLTKAPFSNLRKRDTILHKLFRLLYCPNRYISCREKQHIHRAVTTKSLLHSSPGVIDIVWKDESEQKEGSVDDFDTEAMQSPLSMTVINDDSRSSYSESSTCTKYSFPDTASSISCTAQKDLDAYKQKLMTDKSEDHNGIDWFSMDSDDEESLSFSSSDIEKNFSILKELLKNPEQKSDSQVVQGEDIDRLESMWRSLNNGSTDDPSILLLRLEFLLADLQTAIRKYPEMTCGNYHNEAFFDKVKVELQGFGICV</sequence>
<dbReference type="Proteomes" id="UP001212411">
    <property type="component" value="Chromosome 3"/>
</dbReference>
<reference evidence="1 2" key="1">
    <citation type="journal article" date="2023" name="G3 (Bethesda)">
        <title>A high-quality reference genome for the fission yeast Schizosaccharomyces osmophilus.</title>
        <authorList>
            <person name="Jia G.S."/>
            <person name="Zhang W.C."/>
            <person name="Liang Y."/>
            <person name="Liu X.H."/>
            <person name="Rhind N."/>
            <person name="Pidoux A."/>
            <person name="Brysch-Herzberg M."/>
            <person name="Du L.L."/>
        </authorList>
    </citation>
    <scope>NUCLEOTIDE SEQUENCE [LARGE SCALE GENOMIC DNA]</scope>
    <source>
        <strain evidence="1 2">CBS 15793</strain>
    </source>
</reference>
<evidence type="ECO:0000313" key="1">
    <source>
        <dbReference type="EMBL" id="WBW74971.1"/>
    </source>
</evidence>
<accession>A0AAF0AWP8</accession>
<gene>
    <name evidence="1" type="primary">mug146</name>
    <name evidence="1" type="ORF">SOMG_04152</name>
</gene>
<dbReference type="AlphaFoldDB" id="A0AAF0AWP8"/>
<dbReference type="EMBL" id="CP115613">
    <property type="protein sequence ID" value="WBW74971.1"/>
    <property type="molecule type" value="Genomic_DNA"/>
</dbReference>
<organism evidence="1 2">
    <name type="scientific">Schizosaccharomyces osmophilus</name>
    <dbReference type="NCBI Taxonomy" id="2545709"/>
    <lineage>
        <taxon>Eukaryota</taxon>
        <taxon>Fungi</taxon>
        <taxon>Dikarya</taxon>
        <taxon>Ascomycota</taxon>
        <taxon>Taphrinomycotina</taxon>
        <taxon>Schizosaccharomycetes</taxon>
        <taxon>Schizosaccharomycetales</taxon>
        <taxon>Schizosaccharomycetaceae</taxon>
        <taxon>Schizosaccharomyces</taxon>
    </lineage>
</organism>